<dbReference type="Proteomes" id="UP000729402">
    <property type="component" value="Unassembled WGS sequence"/>
</dbReference>
<reference evidence="2" key="1">
    <citation type="journal article" date="2021" name="bioRxiv">
        <title>Whole Genome Assembly and Annotation of Northern Wild Rice, Zizania palustris L., Supports a Whole Genome Duplication in the Zizania Genus.</title>
        <authorList>
            <person name="Haas M."/>
            <person name="Kono T."/>
            <person name="Macchietto M."/>
            <person name="Millas R."/>
            <person name="McGilp L."/>
            <person name="Shao M."/>
            <person name="Duquette J."/>
            <person name="Hirsch C.N."/>
            <person name="Kimball J."/>
        </authorList>
    </citation>
    <scope>NUCLEOTIDE SEQUENCE</scope>
    <source>
        <tissue evidence="2">Fresh leaf tissue</tissue>
    </source>
</reference>
<dbReference type="Pfam" id="PF10358">
    <property type="entry name" value="NT-C2"/>
    <property type="match status" value="1"/>
</dbReference>
<sequence>MSKLNRRGSSDRLGEWVEFSFSCFRAVQVPVVSDRLILSIVAVDTRKTIAKSTKAAARNGICQWPDSVLEPIWFSQDEDSEEFQECQCRFVVSMGSTKNGILGEVLLNLTNYVSSLDSTAISLPLKRCNSGTVLQDPSFSRVHVKVLYQDSVEVPRSITLKIARSWDGEERLWTFPVYLLHSEMADVLPADEAALPPDNANPHPFVGHVQPGEATWVQQWLDDQMEGLPPHDDQEQQLPAQNEPNPLFQNWALYVPLLQFSKFNTLLRSFVVLMQI</sequence>
<evidence type="ECO:0000259" key="1">
    <source>
        <dbReference type="PROSITE" id="PS51840"/>
    </source>
</evidence>
<proteinExistence type="predicted"/>
<feature type="domain" description="C2 NT-type" evidence="1">
    <location>
        <begin position="7"/>
        <end position="143"/>
    </location>
</feature>
<name>A0A8J5TBL0_ZIZPA</name>
<evidence type="ECO:0000313" key="2">
    <source>
        <dbReference type="EMBL" id="KAG8083894.1"/>
    </source>
</evidence>
<protein>
    <recommendedName>
        <fullName evidence="1">C2 NT-type domain-containing protein</fullName>
    </recommendedName>
</protein>
<dbReference type="InterPro" id="IPR019448">
    <property type="entry name" value="NT-C2"/>
</dbReference>
<gene>
    <name evidence="2" type="ORF">GUJ93_ZPchr0010g9288</name>
</gene>
<evidence type="ECO:0000313" key="3">
    <source>
        <dbReference type="Proteomes" id="UP000729402"/>
    </source>
</evidence>
<organism evidence="2 3">
    <name type="scientific">Zizania palustris</name>
    <name type="common">Northern wild rice</name>
    <dbReference type="NCBI Taxonomy" id="103762"/>
    <lineage>
        <taxon>Eukaryota</taxon>
        <taxon>Viridiplantae</taxon>
        <taxon>Streptophyta</taxon>
        <taxon>Embryophyta</taxon>
        <taxon>Tracheophyta</taxon>
        <taxon>Spermatophyta</taxon>
        <taxon>Magnoliopsida</taxon>
        <taxon>Liliopsida</taxon>
        <taxon>Poales</taxon>
        <taxon>Poaceae</taxon>
        <taxon>BOP clade</taxon>
        <taxon>Oryzoideae</taxon>
        <taxon>Oryzeae</taxon>
        <taxon>Zizaniinae</taxon>
        <taxon>Zizania</taxon>
    </lineage>
</organism>
<dbReference type="AlphaFoldDB" id="A0A8J5TBL0"/>
<dbReference type="OrthoDB" id="658575at2759"/>
<comment type="caution">
    <text evidence="2">The sequence shown here is derived from an EMBL/GenBank/DDBJ whole genome shotgun (WGS) entry which is preliminary data.</text>
</comment>
<dbReference type="PANTHER" id="PTHR47270">
    <property type="entry name" value="PROTEIN MLP1-LIKE"/>
    <property type="match status" value="1"/>
</dbReference>
<reference evidence="2" key="2">
    <citation type="submission" date="2021-02" db="EMBL/GenBank/DDBJ databases">
        <authorList>
            <person name="Kimball J.A."/>
            <person name="Haas M.W."/>
            <person name="Macchietto M."/>
            <person name="Kono T."/>
            <person name="Duquette J."/>
            <person name="Shao M."/>
        </authorList>
    </citation>
    <scope>NUCLEOTIDE SEQUENCE</scope>
    <source>
        <tissue evidence="2">Fresh leaf tissue</tissue>
    </source>
</reference>
<keyword evidence="3" id="KW-1185">Reference proteome</keyword>
<dbReference type="PROSITE" id="PS51840">
    <property type="entry name" value="C2_NT"/>
    <property type="match status" value="1"/>
</dbReference>
<dbReference type="PANTHER" id="PTHR47270:SF12">
    <property type="entry name" value="OS10G0547000 PROTEIN"/>
    <property type="match status" value="1"/>
</dbReference>
<accession>A0A8J5TBL0</accession>
<dbReference type="EMBL" id="JAAALK010000082">
    <property type="protein sequence ID" value="KAG8083894.1"/>
    <property type="molecule type" value="Genomic_DNA"/>
</dbReference>